<dbReference type="InterPro" id="IPR011067">
    <property type="entry name" value="Plasmid_toxin/cell-grow_inhib"/>
</dbReference>
<evidence type="ECO:0000256" key="2">
    <source>
        <dbReference type="ARBA" id="ARBA00015075"/>
    </source>
</evidence>
<dbReference type="EMBL" id="CP000449">
    <property type="protein sequence ID" value="ABI66869.1"/>
    <property type="molecule type" value="Genomic_DNA"/>
</dbReference>
<keyword evidence="3" id="KW-0678">Repressor</keyword>
<organism evidence="8 9">
    <name type="scientific">Maricaulis maris (strain MCS10)</name>
    <name type="common">Caulobacter maris</name>
    <dbReference type="NCBI Taxonomy" id="394221"/>
    <lineage>
        <taxon>Bacteria</taxon>
        <taxon>Pseudomonadati</taxon>
        <taxon>Pseudomonadota</taxon>
        <taxon>Alphaproteobacteria</taxon>
        <taxon>Maricaulales</taxon>
        <taxon>Maricaulaceae</taxon>
        <taxon>Maricaulis</taxon>
    </lineage>
</organism>
<dbReference type="RefSeq" id="WP_011644513.1">
    <property type="nucleotide sequence ID" value="NC_008347.1"/>
</dbReference>
<dbReference type="AlphaFoldDB" id="Q0ALH4"/>
<keyword evidence="9" id="KW-1185">Reference proteome</keyword>
<dbReference type="InterPro" id="IPR002712">
    <property type="entry name" value="CcdB"/>
</dbReference>
<evidence type="ECO:0000256" key="7">
    <source>
        <dbReference type="ARBA" id="ARBA00033135"/>
    </source>
</evidence>
<name>Q0ALH4_MARMM</name>
<dbReference type="SUPFAM" id="SSF50118">
    <property type="entry name" value="Cell growth inhibitor/plasmid maintenance toxic component"/>
    <property type="match status" value="1"/>
</dbReference>
<proteinExistence type="inferred from homology"/>
<gene>
    <name evidence="8" type="ordered locus">Mmar10_2583</name>
</gene>
<evidence type="ECO:0000256" key="3">
    <source>
        <dbReference type="ARBA" id="ARBA00022491"/>
    </source>
</evidence>
<evidence type="ECO:0000256" key="4">
    <source>
        <dbReference type="ARBA" id="ARBA00023015"/>
    </source>
</evidence>
<evidence type="ECO:0000313" key="9">
    <source>
        <dbReference type="Proteomes" id="UP000001964"/>
    </source>
</evidence>
<keyword evidence="5" id="KW-0804">Transcription</keyword>
<dbReference type="OrthoDB" id="9813510at2"/>
<reference evidence="8 9" key="1">
    <citation type="submission" date="2006-08" db="EMBL/GenBank/DDBJ databases">
        <title>Complete sequence of Maricaulis maris MCS10.</title>
        <authorList>
            <consortium name="US DOE Joint Genome Institute"/>
            <person name="Copeland A."/>
            <person name="Lucas S."/>
            <person name="Lapidus A."/>
            <person name="Barry K."/>
            <person name="Detter J.C."/>
            <person name="Glavina del Rio T."/>
            <person name="Hammon N."/>
            <person name="Israni S."/>
            <person name="Dalin E."/>
            <person name="Tice H."/>
            <person name="Pitluck S."/>
            <person name="Saunders E."/>
            <person name="Brettin T."/>
            <person name="Bruce D."/>
            <person name="Han C."/>
            <person name="Tapia R."/>
            <person name="Gilna P."/>
            <person name="Schmutz J."/>
            <person name="Larimer F."/>
            <person name="Land M."/>
            <person name="Hauser L."/>
            <person name="Kyrpides N."/>
            <person name="Mikhailova N."/>
            <person name="Viollier P."/>
            <person name="Stephens C."/>
            <person name="Richardson P."/>
        </authorList>
    </citation>
    <scope>NUCLEOTIDE SEQUENCE [LARGE SCALE GENOMIC DNA]</scope>
    <source>
        <strain evidence="8 9">MCS10</strain>
    </source>
</reference>
<evidence type="ECO:0000256" key="6">
    <source>
        <dbReference type="ARBA" id="ARBA00029628"/>
    </source>
</evidence>
<dbReference type="Gene3D" id="2.30.30.110">
    <property type="match status" value="1"/>
</dbReference>
<comment type="similarity">
    <text evidence="1">Belongs to the CcdB toxin family.</text>
</comment>
<dbReference type="HOGENOM" id="CLU_158043_0_0_5"/>
<dbReference type="Proteomes" id="UP000001964">
    <property type="component" value="Chromosome"/>
</dbReference>
<keyword evidence="4" id="KW-0805">Transcription regulation</keyword>
<dbReference type="Pfam" id="PF01845">
    <property type="entry name" value="CcdB"/>
    <property type="match status" value="1"/>
</dbReference>
<protein>
    <recommendedName>
        <fullName evidence="2">Toxin CcdB</fullName>
    </recommendedName>
    <alternativeName>
        <fullName evidence="7">Cytotoxic protein CcdB</fullName>
    </alternativeName>
    <alternativeName>
        <fullName evidence="6">Protein LetD</fullName>
    </alternativeName>
</protein>
<evidence type="ECO:0000256" key="5">
    <source>
        <dbReference type="ARBA" id="ARBA00023163"/>
    </source>
</evidence>
<evidence type="ECO:0000313" key="8">
    <source>
        <dbReference type="EMBL" id="ABI66869.1"/>
    </source>
</evidence>
<evidence type="ECO:0000256" key="1">
    <source>
        <dbReference type="ARBA" id="ARBA00005230"/>
    </source>
</evidence>
<dbReference type="GO" id="GO:0008657">
    <property type="term" value="F:DNA topoisomerase type II (double strand cut, ATP-hydrolyzing) inhibitor activity"/>
    <property type="evidence" value="ECO:0007669"/>
    <property type="project" value="InterPro"/>
</dbReference>
<dbReference type="KEGG" id="mmr:Mmar10_2583"/>
<dbReference type="GO" id="GO:0006276">
    <property type="term" value="P:plasmid maintenance"/>
    <property type="evidence" value="ECO:0007669"/>
    <property type="project" value="InterPro"/>
</dbReference>
<accession>Q0ALH4</accession>
<dbReference type="STRING" id="394221.Mmar10_2583"/>
<sequence>MARFDVHPVTGDSVSLVVDVQADMLNDLPSRIVVPLIMVTRLERPILARLEPIITVDGQRHVLATAALGVMSARALQAPVANVEARHRDDIVSALDFLFQGY</sequence>